<accession>A0A9D2K1M8</accession>
<dbReference type="InterPro" id="IPR003661">
    <property type="entry name" value="HisK_dim/P_dom"/>
</dbReference>
<dbReference type="InterPro" id="IPR050351">
    <property type="entry name" value="BphY/WalK/GraS-like"/>
</dbReference>
<dbReference type="SMART" id="SM00387">
    <property type="entry name" value="HATPase_c"/>
    <property type="match status" value="1"/>
</dbReference>
<organism evidence="11 12">
    <name type="scientific">Candidatus Mediterraneibacter stercoravium</name>
    <dbReference type="NCBI Taxonomy" id="2838685"/>
    <lineage>
        <taxon>Bacteria</taxon>
        <taxon>Bacillati</taxon>
        <taxon>Bacillota</taxon>
        <taxon>Clostridia</taxon>
        <taxon>Lachnospirales</taxon>
        <taxon>Lachnospiraceae</taxon>
        <taxon>Mediterraneibacter</taxon>
    </lineage>
</organism>
<comment type="catalytic activity">
    <reaction evidence="1">
        <text>ATP + protein L-histidine = ADP + protein N-phospho-L-histidine.</text>
        <dbReference type="EC" id="2.7.13.3"/>
    </reaction>
</comment>
<dbReference type="SMART" id="SM00388">
    <property type="entry name" value="HisKA"/>
    <property type="match status" value="1"/>
</dbReference>
<keyword evidence="9" id="KW-1133">Transmembrane helix</keyword>
<dbReference type="AlphaFoldDB" id="A0A9D2K1M8"/>
<dbReference type="GO" id="GO:0005886">
    <property type="term" value="C:plasma membrane"/>
    <property type="evidence" value="ECO:0007669"/>
    <property type="project" value="TreeGrafter"/>
</dbReference>
<evidence type="ECO:0000313" key="11">
    <source>
        <dbReference type="EMBL" id="HIZ74647.1"/>
    </source>
</evidence>
<evidence type="ECO:0000256" key="9">
    <source>
        <dbReference type="SAM" id="Phobius"/>
    </source>
</evidence>
<evidence type="ECO:0000259" key="10">
    <source>
        <dbReference type="PROSITE" id="PS50109"/>
    </source>
</evidence>
<dbReference type="Gene3D" id="3.30.565.10">
    <property type="entry name" value="Histidine kinase-like ATPase, C-terminal domain"/>
    <property type="match status" value="1"/>
</dbReference>
<feature type="transmembrane region" description="Helical" evidence="9">
    <location>
        <begin position="335"/>
        <end position="352"/>
    </location>
</feature>
<keyword evidence="5" id="KW-0808">Transferase</keyword>
<dbReference type="GO" id="GO:0000155">
    <property type="term" value="F:phosphorelay sensor kinase activity"/>
    <property type="evidence" value="ECO:0007669"/>
    <property type="project" value="InterPro"/>
</dbReference>
<sequence length="589" mass="67535">MKKEKKKIRYTPSGVMKKFVLVFAALYMGIMGAVTYLVQEKFVQDHQEVLQRLSEDIRRIQTQLAQETADGGVSIGREWVGNTMDYILAVNAGAGELPYMLWSGAVWDEDGDKIAESGPVYTMMPGKENENGPLVWRLDEWLTEEELDQLAEYGAKIGRSMDVYEQEEWTEYQESVSMDRNGEPAEIAVLRESWRKAAPEEAENWIGKVMTIDNEQSYICEDSEEVWSWENPSATKGREELGFGHLSFPAQSQGRSCWKEWKQDEYLQGFPDRIQGGYNAEGTEYTEYAADRIDSEVTIPLMFGDADSGSGVQVCTMKFRMTSHSWMAALDYMKYVYLSGALLLLACILIVLRSLEKSYRKRAEAEEYRRDFTNAMAHEMKTPLSVIRGFAENLTENPDTGKKDYYLDQIIRQTEEMDGNVKEMIQVSKLDSDDLILKQETLPVRDLLEKEIGRLLPRTEERRITVDFRCARDVVLEGDEKLIEKAFRCLLDNAVSYCRDDGRITIEADQEKCVIRDTGSRIPEEDLPRVCDMLWSGSREEKNLQHGEKHLGMGLYLAERIFRLHGMTLKVENWTEGVQVTVSYGKAGR</sequence>
<reference evidence="11" key="2">
    <citation type="submission" date="2021-04" db="EMBL/GenBank/DDBJ databases">
        <authorList>
            <person name="Gilroy R."/>
        </authorList>
    </citation>
    <scope>NUCLEOTIDE SEQUENCE</scope>
    <source>
        <strain evidence="11">CHK196-3914</strain>
    </source>
</reference>
<keyword evidence="4" id="KW-0597">Phosphoprotein</keyword>
<dbReference type="Pfam" id="PF02518">
    <property type="entry name" value="HATPase_c"/>
    <property type="match status" value="1"/>
</dbReference>
<dbReference type="Proteomes" id="UP000824116">
    <property type="component" value="Unassembled WGS sequence"/>
</dbReference>
<keyword evidence="6 11" id="KW-0418">Kinase</keyword>
<dbReference type="EC" id="2.7.13.3" evidence="3"/>
<dbReference type="PANTHER" id="PTHR45453:SF1">
    <property type="entry name" value="PHOSPHATE REGULON SENSOR PROTEIN PHOR"/>
    <property type="match status" value="1"/>
</dbReference>
<dbReference type="GO" id="GO:0004721">
    <property type="term" value="F:phosphoprotein phosphatase activity"/>
    <property type="evidence" value="ECO:0007669"/>
    <property type="project" value="TreeGrafter"/>
</dbReference>
<evidence type="ECO:0000256" key="6">
    <source>
        <dbReference type="ARBA" id="ARBA00022777"/>
    </source>
</evidence>
<name>A0A9D2K1M8_9FIRM</name>
<gene>
    <name evidence="11" type="ORF">H9723_05300</name>
</gene>
<dbReference type="SUPFAM" id="SSF55874">
    <property type="entry name" value="ATPase domain of HSP90 chaperone/DNA topoisomerase II/histidine kinase"/>
    <property type="match status" value="1"/>
</dbReference>
<dbReference type="PROSITE" id="PS50109">
    <property type="entry name" value="HIS_KIN"/>
    <property type="match status" value="1"/>
</dbReference>
<feature type="transmembrane region" description="Helical" evidence="9">
    <location>
        <begin position="20"/>
        <end position="38"/>
    </location>
</feature>
<evidence type="ECO:0000256" key="4">
    <source>
        <dbReference type="ARBA" id="ARBA00022553"/>
    </source>
</evidence>
<evidence type="ECO:0000256" key="1">
    <source>
        <dbReference type="ARBA" id="ARBA00000085"/>
    </source>
</evidence>
<evidence type="ECO:0000256" key="8">
    <source>
        <dbReference type="SAM" id="Coils"/>
    </source>
</evidence>
<evidence type="ECO:0000256" key="2">
    <source>
        <dbReference type="ARBA" id="ARBA00004370"/>
    </source>
</evidence>
<proteinExistence type="predicted"/>
<evidence type="ECO:0000313" key="12">
    <source>
        <dbReference type="Proteomes" id="UP000824116"/>
    </source>
</evidence>
<keyword evidence="9" id="KW-0472">Membrane</keyword>
<dbReference type="InterPro" id="IPR005467">
    <property type="entry name" value="His_kinase_dom"/>
</dbReference>
<dbReference type="InterPro" id="IPR003594">
    <property type="entry name" value="HATPase_dom"/>
</dbReference>
<dbReference type="Pfam" id="PF00512">
    <property type="entry name" value="HisKA"/>
    <property type="match status" value="1"/>
</dbReference>
<evidence type="ECO:0000256" key="3">
    <source>
        <dbReference type="ARBA" id="ARBA00012438"/>
    </source>
</evidence>
<feature type="domain" description="Histidine kinase" evidence="10">
    <location>
        <begin position="375"/>
        <end position="588"/>
    </location>
</feature>
<dbReference type="GO" id="GO:0016036">
    <property type="term" value="P:cellular response to phosphate starvation"/>
    <property type="evidence" value="ECO:0007669"/>
    <property type="project" value="TreeGrafter"/>
</dbReference>
<protein>
    <recommendedName>
        <fullName evidence="3">histidine kinase</fullName>
        <ecNumber evidence="3">2.7.13.3</ecNumber>
    </recommendedName>
</protein>
<keyword evidence="9" id="KW-0812">Transmembrane</keyword>
<evidence type="ECO:0000256" key="5">
    <source>
        <dbReference type="ARBA" id="ARBA00022679"/>
    </source>
</evidence>
<feature type="coiled-coil region" evidence="8">
    <location>
        <begin position="43"/>
        <end position="70"/>
    </location>
</feature>
<keyword evidence="7" id="KW-0902">Two-component regulatory system</keyword>
<dbReference type="PANTHER" id="PTHR45453">
    <property type="entry name" value="PHOSPHATE REGULON SENSOR PROTEIN PHOR"/>
    <property type="match status" value="1"/>
</dbReference>
<dbReference type="Gene3D" id="1.10.287.130">
    <property type="match status" value="1"/>
</dbReference>
<keyword evidence="8" id="KW-0175">Coiled coil</keyword>
<dbReference type="SUPFAM" id="SSF47384">
    <property type="entry name" value="Homodimeric domain of signal transducing histidine kinase"/>
    <property type="match status" value="1"/>
</dbReference>
<dbReference type="InterPro" id="IPR036097">
    <property type="entry name" value="HisK_dim/P_sf"/>
</dbReference>
<comment type="subcellular location">
    <subcellularLocation>
        <location evidence="2">Membrane</location>
    </subcellularLocation>
</comment>
<dbReference type="InterPro" id="IPR036890">
    <property type="entry name" value="HATPase_C_sf"/>
</dbReference>
<dbReference type="EMBL" id="DXAY01000128">
    <property type="protein sequence ID" value="HIZ74647.1"/>
    <property type="molecule type" value="Genomic_DNA"/>
</dbReference>
<dbReference type="CDD" id="cd00082">
    <property type="entry name" value="HisKA"/>
    <property type="match status" value="1"/>
</dbReference>
<reference evidence="11" key="1">
    <citation type="journal article" date="2021" name="PeerJ">
        <title>Extensive microbial diversity within the chicken gut microbiome revealed by metagenomics and culture.</title>
        <authorList>
            <person name="Gilroy R."/>
            <person name="Ravi A."/>
            <person name="Getino M."/>
            <person name="Pursley I."/>
            <person name="Horton D.L."/>
            <person name="Alikhan N.F."/>
            <person name="Baker D."/>
            <person name="Gharbi K."/>
            <person name="Hall N."/>
            <person name="Watson M."/>
            <person name="Adriaenssens E.M."/>
            <person name="Foster-Nyarko E."/>
            <person name="Jarju S."/>
            <person name="Secka A."/>
            <person name="Antonio M."/>
            <person name="Oren A."/>
            <person name="Chaudhuri R.R."/>
            <person name="La Ragione R."/>
            <person name="Hildebrand F."/>
            <person name="Pallen M.J."/>
        </authorList>
    </citation>
    <scope>NUCLEOTIDE SEQUENCE</scope>
    <source>
        <strain evidence="11">CHK196-3914</strain>
    </source>
</reference>
<evidence type="ECO:0000256" key="7">
    <source>
        <dbReference type="ARBA" id="ARBA00023012"/>
    </source>
</evidence>
<comment type="caution">
    <text evidence="11">The sequence shown here is derived from an EMBL/GenBank/DDBJ whole genome shotgun (WGS) entry which is preliminary data.</text>
</comment>